<keyword evidence="2" id="KW-0472">Membrane</keyword>
<evidence type="ECO:0000256" key="1">
    <source>
        <dbReference type="SAM" id="MobiDB-lite"/>
    </source>
</evidence>
<gene>
    <name evidence="3" type="ORF">HMPREF9309_01359</name>
</gene>
<reference evidence="3 4" key="1">
    <citation type="submission" date="2013-06" db="EMBL/GenBank/DDBJ databases">
        <title>The Genome Sequence of Campylobacter ureolyticus ACS-301-V-SCH3B.</title>
        <authorList>
            <consortium name="The Broad Institute Genomics Platform"/>
            <person name="Earl A."/>
            <person name="Ward D."/>
            <person name="Feldgarden M."/>
            <person name="Gevers D."/>
            <person name="Saerens B."/>
            <person name="Vaneechoutte M."/>
            <person name="Walker B."/>
            <person name="Young S."/>
            <person name="Zeng Q."/>
            <person name="Gargeya S."/>
            <person name="Fitzgerald M."/>
            <person name="Haas B."/>
            <person name="Abouelleil A."/>
            <person name="Allen A.W."/>
            <person name="Alvarado L."/>
            <person name="Arachchi H.M."/>
            <person name="Berlin A.M."/>
            <person name="Chapman S.B."/>
            <person name="Gainer-Dewar J."/>
            <person name="Goldberg J."/>
            <person name="Griggs A."/>
            <person name="Gujja S."/>
            <person name="Hansen M."/>
            <person name="Howarth C."/>
            <person name="Imamovic A."/>
            <person name="Ireland A."/>
            <person name="Larimer J."/>
            <person name="McCowan C."/>
            <person name="Murphy C."/>
            <person name="Pearson M."/>
            <person name="Poon T.W."/>
            <person name="Priest M."/>
            <person name="Roberts A."/>
            <person name="Saif S."/>
            <person name="Shea T."/>
            <person name="Sisk P."/>
            <person name="Sykes S."/>
            <person name="Wortman J."/>
            <person name="Nusbaum C."/>
            <person name="Birren B."/>
        </authorList>
    </citation>
    <scope>NUCLEOTIDE SEQUENCE [LARGE SCALE GENOMIC DNA]</scope>
    <source>
        <strain evidence="3 4">ACS-301-V-Sch3b</strain>
    </source>
</reference>
<feature type="transmembrane region" description="Helical" evidence="2">
    <location>
        <begin position="205"/>
        <end position="225"/>
    </location>
</feature>
<feature type="transmembrane region" description="Helical" evidence="2">
    <location>
        <begin position="67"/>
        <end position="89"/>
    </location>
</feature>
<name>S3XBB2_9BACT</name>
<dbReference type="EMBL" id="AGYD01000011">
    <property type="protein sequence ID" value="EPH08104.1"/>
    <property type="molecule type" value="Genomic_DNA"/>
</dbReference>
<comment type="caution">
    <text evidence="3">The sequence shown here is derived from an EMBL/GenBank/DDBJ whole genome shotgun (WGS) entry which is preliminary data.</text>
</comment>
<dbReference type="PATRIC" id="fig|883165.3.peg.1374"/>
<feature type="transmembrane region" description="Helical" evidence="2">
    <location>
        <begin position="95"/>
        <end position="115"/>
    </location>
</feature>
<dbReference type="RefSeq" id="WP_016647214.1">
    <property type="nucleotide sequence ID" value="NZ_KE340327.1"/>
</dbReference>
<sequence length="323" mass="38995">MDDEKREKLREYLRNNRPKNRVNLGNSSDNKENSNKNLENKSNFKKLNLRNYDENPIVIGDFSVFSLFYLFWFLSLFGLLFFAYIVIFADNFTNRNIFGLFIAVYLVFVSIKNFITMKEYKQQNKSYFSFTKQSITSTRDYIISDLFSKNKYISENKTIPNPALNLEKVYFCVVCELQSNYGRFHYFTPYELYKKSSIGVHIGKIVLYMRHFILYMLFALPYKFYKLKKANEPLWLLKKNFVIRCKNRNYLLVNVYSTKEYNELLQYFQSLNIEIENKTKFIPHIQNDGWFQDKNEIWSDDFSDTEIPKDTFKKKLRRFFSLD</sequence>
<dbReference type="HOGENOM" id="CLU_859655_0_0_7"/>
<evidence type="ECO:0000256" key="2">
    <source>
        <dbReference type="SAM" id="Phobius"/>
    </source>
</evidence>
<accession>S3XBB2</accession>
<keyword evidence="2" id="KW-1133">Transmembrane helix</keyword>
<evidence type="ECO:0000313" key="4">
    <source>
        <dbReference type="Proteomes" id="UP000014539"/>
    </source>
</evidence>
<dbReference type="AlphaFoldDB" id="S3XBB2"/>
<feature type="region of interest" description="Disordered" evidence="1">
    <location>
        <begin position="15"/>
        <end position="38"/>
    </location>
</feature>
<keyword evidence="4" id="KW-1185">Reference proteome</keyword>
<dbReference type="Proteomes" id="UP000014539">
    <property type="component" value="Unassembled WGS sequence"/>
</dbReference>
<keyword evidence="2" id="KW-0812">Transmembrane</keyword>
<organism evidence="3 4">
    <name type="scientific">Campylobacter ureolyticus ACS-301-V-Sch3b</name>
    <dbReference type="NCBI Taxonomy" id="883165"/>
    <lineage>
        <taxon>Bacteria</taxon>
        <taxon>Pseudomonadati</taxon>
        <taxon>Campylobacterota</taxon>
        <taxon>Epsilonproteobacteria</taxon>
        <taxon>Campylobacterales</taxon>
        <taxon>Campylobacteraceae</taxon>
        <taxon>Campylobacter</taxon>
    </lineage>
</organism>
<evidence type="ECO:0000313" key="3">
    <source>
        <dbReference type="EMBL" id="EPH08104.1"/>
    </source>
</evidence>
<protein>
    <submittedName>
        <fullName evidence="3">Uncharacterized protein</fullName>
    </submittedName>
</protein>
<proteinExistence type="predicted"/>